<sequence>MRSAQFLVVLILSACFSNTRAEWWTHGRVTSKDFPNFKGNYEVNVFVIPDQFLGSCGETKTDADGYYNIKCTPWIVPFTDPYKTVRVCHRIYGECLCKTIKPVRTNRLDVQISPKDDIDKNDCSEQKYPY</sequence>
<evidence type="ECO:0000256" key="1">
    <source>
        <dbReference type="SAM" id="SignalP"/>
    </source>
</evidence>
<feature type="signal peptide" evidence="1">
    <location>
        <begin position="1"/>
        <end position="21"/>
    </location>
</feature>
<dbReference type="EMBL" id="CAJFDI010000005">
    <property type="protein sequence ID" value="CAD5231226.1"/>
    <property type="molecule type" value="Genomic_DNA"/>
</dbReference>
<reference evidence="2" key="1">
    <citation type="submission" date="2020-09" db="EMBL/GenBank/DDBJ databases">
        <authorList>
            <person name="Kikuchi T."/>
        </authorList>
    </citation>
    <scope>NUCLEOTIDE SEQUENCE</scope>
    <source>
        <strain evidence="2">Ka4C1</strain>
    </source>
</reference>
<dbReference type="Proteomes" id="UP000582659">
    <property type="component" value="Unassembled WGS sequence"/>
</dbReference>
<dbReference type="AlphaFoldDB" id="A0A7I8X5M0"/>
<protein>
    <submittedName>
        <fullName evidence="2">(pine wood nematode) hypothetical protein</fullName>
    </submittedName>
</protein>
<evidence type="ECO:0000313" key="3">
    <source>
        <dbReference type="Proteomes" id="UP000659654"/>
    </source>
</evidence>
<dbReference type="Proteomes" id="UP000659654">
    <property type="component" value="Unassembled WGS sequence"/>
</dbReference>
<keyword evidence="3" id="KW-1185">Reference proteome</keyword>
<feature type="chain" id="PRO_5036204480" evidence="1">
    <location>
        <begin position="22"/>
        <end position="130"/>
    </location>
</feature>
<gene>
    <name evidence="2" type="ORF">BXYJ_LOCUS11375</name>
</gene>
<dbReference type="PROSITE" id="PS51257">
    <property type="entry name" value="PROKAR_LIPOPROTEIN"/>
    <property type="match status" value="1"/>
</dbReference>
<name>A0A7I8X5M0_BURXY</name>
<organism evidence="2 3">
    <name type="scientific">Bursaphelenchus xylophilus</name>
    <name type="common">Pinewood nematode worm</name>
    <name type="synonym">Aphelenchoides xylophilus</name>
    <dbReference type="NCBI Taxonomy" id="6326"/>
    <lineage>
        <taxon>Eukaryota</taxon>
        <taxon>Metazoa</taxon>
        <taxon>Ecdysozoa</taxon>
        <taxon>Nematoda</taxon>
        <taxon>Chromadorea</taxon>
        <taxon>Rhabditida</taxon>
        <taxon>Tylenchina</taxon>
        <taxon>Tylenchomorpha</taxon>
        <taxon>Aphelenchoidea</taxon>
        <taxon>Aphelenchoididae</taxon>
        <taxon>Bursaphelenchus</taxon>
    </lineage>
</organism>
<proteinExistence type="predicted"/>
<comment type="caution">
    <text evidence="2">The sequence shown here is derived from an EMBL/GenBank/DDBJ whole genome shotgun (WGS) entry which is preliminary data.</text>
</comment>
<keyword evidence="1" id="KW-0732">Signal</keyword>
<dbReference type="EMBL" id="CAJFCV020000005">
    <property type="protein sequence ID" value="CAG9122380.1"/>
    <property type="molecule type" value="Genomic_DNA"/>
</dbReference>
<evidence type="ECO:0000313" key="2">
    <source>
        <dbReference type="EMBL" id="CAD5231226.1"/>
    </source>
</evidence>
<accession>A0A7I8X5M0</accession>